<evidence type="ECO:0000259" key="4">
    <source>
        <dbReference type="PROSITE" id="PS50043"/>
    </source>
</evidence>
<dbReference type="RefSeq" id="WP_160907781.1">
    <property type="nucleotide sequence ID" value="NZ_WVHS01000003.1"/>
</dbReference>
<evidence type="ECO:0000256" key="3">
    <source>
        <dbReference type="PROSITE-ProRule" id="PRU00169"/>
    </source>
</evidence>
<dbReference type="AlphaFoldDB" id="A0A7K1Y1B2"/>
<reference evidence="6 7" key="1">
    <citation type="submission" date="2019-11" db="EMBL/GenBank/DDBJ databases">
        <title>Pedobacter sp. HMF7056 Genome sequencing and assembly.</title>
        <authorList>
            <person name="Kang H."/>
            <person name="Kim H."/>
            <person name="Joh K."/>
        </authorList>
    </citation>
    <scope>NUCLEOTIDE SEQUENCE [LARGE SCALE GENOMIC DNA]</scope>
    <source>
        <strain evidence="6 7">HMF7056</strain>
    </source>
</reference>
<gene>
    <name evidence="6" type="ORF">GS398_16015</name>
</gene>
<sequence>MINIVLAEDHSIVRNGIRSLLEKEPDLKVTGEATNGQIAKELIISQSAAADVLITDINMPELDGIQLTAALRGHSPVKVIILTMLDQEQYAQKAFDAGASGYLLKNISNEEMLFAIRHVSSGKQYLCSEMAIKLLNKLEKNREMSFKEPAGLSARELEVLKLVAEGLTNNEIADRLFTSRRTIEGHRFKLLHKTGTKNTAALMRYAIQYRIV</sequence>
<dbReference type="SUPFAM" id="SSF52172">
    <property type="entry name" value="CheY-like"/>
    <property type="match status" value="1"/>
</dbReference>
<comment type="caution">
    <text evidence="6">The sequence shown here is derived from an EMBL/GenBank/DDBJ whole genome shotgun (WGS) entry which is preliminary data.</text>
</comment>
<dbReference type="PRINTS" id="PR00038">
    <property type="entry name" value="HTHLUXR"/>
</dbReference>
<dbReference type="InterPro" id="IPR039420">
    <property type="entry name" value="WalR-like"/>
</dbReference>
<dbReference type="PROSITE" id="PS50043">
    <property type="entry name" value="HTH_LUXR_2"/>
    <property type="match status" value="1"/>
</dbReference>
<dbReference type="EMBL" id="WVHS01000003">
    <property type="protein sequence ID" value="MXV16809.1"/>
    <property type="molecule type" value="Genomic_DNA"/>
</dbReference>
<dbReference type="SUPFAM" id="SSF46894">
    <property type="entry name" value="C-terminal effector domain of the bipartite response regulators"/>
    <property type="match status" value="1"/>
</dbReference>
<organism evidence="6 7">
    <name type="scientific">Hufsiella ginkgonis</name>
    <dbReference type="NCBI Taxonomy" id="2695274"/>
    <lineage>
        <taxon>Bacteria</taxon>
        <taxon>Pseudomonadati</taxon>
        <taxon>Bacteroidota</taxon>
        <taxon>Sphingobacteriia</taxon>
        <taxon>Sphingobacteriales</taxon>
        <taxon>Sphingobacteriaceae</taxon>
        <taxon>Hufsiella</taxon>
    </lineage>
</organism>
<dbReference type="Gene3D" id="3.40.50.2300">
    <property type="match status" value="1"/>
</dbReference>
<dbReference type="GO" id="GO:0000160">
    <property type="term" value="P:phosphorelay signal transduction system"/>
    <property type="evidence" value="ECO:0007669"/>
    <property type="project" value="InterPro"/>
</dbReference>
<evidence type="ECO:0000256" key="2">
    <source>
        <dbReference type="ARBA" id="ARBA00023125"/>
    </source>
</evidence>
<keyword evidence="1 3" id="KW-0597">Phosphoprotein</keyword>
<evidence type="ECO:0000259" key="5">
    <source>
        <dbReference type="PROSITE" id="PS50110"/>
    </source>
</evidence>
<proteinExistence type="predicted"/>
<dbReference type="InterPro" id="IPR016032">
    <property type="entry name" value="Sig_transdc_resp-reg_C-effctor"/>
</dbReference>
<dbReference type="InterPro" id="IPR011006">
    <property type="entry name" value="CheY-like_superfamily"/>
</dbReference>
<keyword evidence="7" id="KW-1185">Reference proteome</keyword>
<dbReference type="PROSITE" id="PS50110">
    <property type="entry name" value="RESPONSE_REGULATORY"/>
    <property type="match status" value="1"/>
</dbReference>
<dbReference type="SMART" id="SM00421">
    <property type="entry name" value="HTH_LUXR"/>
    <property type="match status" value="1"/>
</dbReference>
<dbReference type="Pfam" id="PF00072">
    <property type="entry name" value="Response_reg"/>
    <property type="match status" value="1"/>
</dbReference>
<dbReference type="InterPro" id="IPR001789">
    <property type="entry name" value="Sig_transdc_resp-reg_receiver"/>
</dbReference>
<dbReference type="InterPro" id="IPR058245">
    <property type="entry name" value="NreC/VraR/RcsB-like_REC"/>
</dbReference>
<name>A0A7K1Y1B2_9SPHI</name>
<dbReference type="GO" id="GO:0003677">
    <property type="term" value="F:DNA binding"/>
    <property type="evidence" value="ECO:0007669"/>
    <property type="project" value="UniProtKB-KW"/>
</dbReference>
<dbReference type="GO" id="GO:0006355">
    <property type="term" value="P:regulation of DNA-templated transcription"/>
    <property type="evidence" value="ECO:0007669"/>
    <property type="project" value="InterPro"/>
</dbReference>
<dbReference type="PANTHER" id="PTHR43214">
    <property type="entry name" value="TWO-COMPONENT RESPONSE REGULATOR"/>
    <property type="match status" value="1"/>
</dbReference>
<evidence type="ECO:0000313" key="6">
    <source>
        <dbReference type="EMBL" id="MXV16809.1"/>
    </source>
</evidence>
<feature type="domain" description="HTH luxR-type" evidence="4">
    <location>
        <begin position="145"/>
        <end position="210"/>
    </location>
</feature>
<feature type="modified residue" description="4-aspartylphosphate" evidence="3">
    <location>
        <position position="56"/>
    </location>
</feature>
<feature type="domain" description="Response regulatory" evidence="5">
    <location>
        <begin position="3"/>
        <end position="120"/>
    </location>
</feature>
<evidence type="ECO:0000256" key="1">
    <source>
        <dbReference type="ARBA" id="ARBA00022553"/>
    </source>
</evidence>
<protein>
    <submittedName>
        <fullName evidence="6">Response regulator</fullName>
    </submittedName>
</protein>
<accession>A0A7K1Y1B2</accession>
<dbReference type="Proteomes" id="UP000451233">
    <property type="component" value="Unassembled WGS sequence"/>
</dbReference>
<evidence type="ECO:0000313" key="7">
    <source>
        <dbReference type="Proteomes" id="UP000451233"/>
    </source>
</evidence>
<dbReference type="CDD" id="cd06170">
    <property type="entry name" value="LuxR_C_like"/>
    <property type="match status" value="1"/>
</dbReference>
<dbReference type="SMART" id="SM00448">
    <property type="entry name" value="REC"/>
    <property type="match status" value="1"/>
</dbReference>
<dbReference type="Pfam" id="PF00196">
    <property type="entry name" value="GerE"/>
    <property type="match status" value="1"/>
</dbReference>
<dbReference type="InterPro" id="IPR000792">
    <property type="entry name" value="Tscrpt_reg_LuxR_C"/>
</dbReference>
<keyword evidence="2" id="KW-0238">DNA-binding</keyword>
<dbReference type="CDD" id="cd17535">
    <property type="entry name" value="REC_NarL-like"/>
    <property type="match status" value="1"/>
</dbReference>